<reference evidence="2" key="1">
    <citation type="submission" date="2021-09" db="EMBL/GenBank/DDBJ databases">
        <title>A high-quality genome of the endoparasitic fungus Hirsutella rhossiliensis with a comparison of Hirsutella genomes reveals transposable elements contributing to genome size variation.</title>
        <authorList>
            <person name="Lin R."/>
            <person name="Jiao Y."/>
            <person name="Sun X."/>
            <person name="Ling J."/>
            <person name="Xie B."/>
            <person name="Cheng X."/>
        </authorList>
    </citation>
    <scope>NUCLEOTIDE SEQUENCE</scope>
    <source>
        <strain evidence="2">HR02</strain>
    </source>
</reference>
<keyword evidence="3" id="KW-1185">Reference proteome</keyword>
<keyword evidence="2" id="KW-0548">Nucleotidyltransferase</keyword>
<gene>
    <name evidence="2" type="ORF">HRG_01390</name>
</gene>
<evidence type="ECO:0000313" key="2">
    <source>
        <dbReference type="EMBL" id="KAH0968748.1"/>
    </source>
</evidence>
<dbReference type="EMBL" id="JAIZPD010000001">
    <property type="protein sequence ID" value="KAH0968748.1"/>
    <property type="molecule type" value="Genomic_DNA"/>
</dbReference>
<dbReference type="AlphaFoldDB" id="A0A9P8SMM3"/>
<organism evidence="2 3">
    <name type="scientific">Hirsutella rhossiliensis</name>
    <dbReference type="NCBI Taxonomy" id="111463"/>
    <lineage>
        <taxon>Eukaryota</taxon>
        <taxon>Fungi</taxon>
        <taxon>Dikarya</taxon>
        <taxon>Ascomycota</taxon>
        <taxon>Pezizomycotina</taxon>
        <taxon>Sordariomycetes</taxon>
        <taxon>Hypocreomycetidae</taxon>
        <taxon>Hypocreales</taxon>
        <taxon>Ophiocordycipitaceae</taxon>
        <taxon>Hirsutella</taxon>
    </lineage>
</organism>
<name>A0A9P8SMM3_9HYPO</name>
<accession>A0A9P8SMM3</accession>
<keyword evidence="2" id="KW-0695">RNA-directed DNA polymerase</keyword>
<dbReference type="GeneID" id="68350519"/>
<feature type="domain" description="Reverse transcriptase Ty1/copia-type" evidence="1">
    <location>
        <begin position="13"/>
        <end position="104"/>
    </location>
</feature>
<dbReference type="Pfam" id="PF07727">
    <property type="entry name" value="RVT_2"/>
    <property type="match status" value="1"/>
</dbReference>
<protein>
    <submittedName>
        <fullName evidence="2">Reverse transcriptase (RNA-dependent DNA polymerase) domain-containing protein</fullName>
    </submittedName>
</protein>
<dbReference type="OrthoDB" id="4363633at2759"/>
<dbReference type="Proteomes" id="UP000824596">
    <property type="component" value="Unassembled WGS sequence"/>
</dbReference>
<dbReference type="InterPro" id="IPR013103">
    <property type="entry name" value="RVT_2"/>
</dbReference>
<sequence length="226" mass="25763">MLVQSNKITAMDFAKLGFKTVPQEPCVMIKGAVIVFFYVDDIILAYRKRDQQVATEAISGLQQRYKMSILGEPKWFLGIRILRHRLSRTIWLTQDAYIDKIAMKSSQGYVMTLFGGSVAWRASKQATVATSSTEAELLALSEASKEAIFLSRLLRSYKKEVRSCQPGYGMLIHTNTGYVRKCKEAEYALVGFQQLKCEPMEIGERLKLEARLEELKDKIKDCRNTE</sequence>
<keyword evidence="2" id="KW-0808">Transferase</keyword>
<evidence type="ECO:0000259" key="1">
    <source>
        <dbReference type="Pfam" id="PF07727"/>
    </source>
</evidence>
<dbReference type="RefSeq" id="XP_044726261.1">
    <property type="nucleotide sequence ID" value="XM_044859861.1"/>
</dbReference>
<dbReference type="GO" id="GO:0003964">
    <property type="term" value="F:RNA-directed DNA polymerase activity"/>
    <property type="evidence" value="ECO:0007669"/>
    <property type="project" value="UniProtKB-KW"/>
</dbReference>
<dbReference type="CDD" id="cd09272">
    <property type="entry name" value="RNase_HI_RT_Ty1"/>
    <property type="match status" value="1"/>
</dbReference>
<comment type="caution">
    <text evidence="2">The sequence shown here is derived from an EMBL/GenBank/DDBJ whole genome shotgun (WGS) entry which is preliminary data.</text>
</comment>
<proteinExistence type="predicted"/>
<evidence type="ECO:0000313" key="3">
    <source>
        <dbReference type="Proteomes" id="UP000824596"/>
    </source>
</evidence>